<evidence type="ECO:0000313" key="7">
    <source>
        <dbReference type="Proteomes" id="UP000038045"/>
    </source>
</evidence>
<feature type="transmembrane region" description="Helical" evidence="6">
    <location>
        <begin position="80"/>
        <end position="100"/>
    </location>
</feature>
<feature type="transmembrane region" description="Helical" evidence="6">
    <location>
        <begin position="112"/>
        <end position="133"/>
    </location>
</feature>
<keyword evidence="2 6" id="KW-0812">Transmembrane</keyword>
<dbReference type="AlphaFoldDB" id="A0A0N5A203"/>
<dbReference type="PANTHER" id="PTHR12479:SF16">
    <property type="entry name" value="CONSERVED PLASMA MEMBRANE PROTEIN"/>
    <property type="match status" value="1"/>
</dbReference>
<proteinExistence type="predicted"/>
<evidence type="ECO:0000256" key="2">
    <source>
        <dbReference type="ARBA" id="ARBA00022692"/>
    </source>
</evidence>
<dbReference type="InterPro" id="IPR051115">
    <property type="entry name" value="LAPTM_transporter"/>
</dbReference>
<organism evidence="7 8">
    <name type="scientific">Parastrongyloides trichosuri</name>
    <name type="common">Possum-specific nematode worm</name>
    <dbReference type="NCBI Taxonomy" id="131310"/>
    <lineage>
        <taxon>Eukaryota</taxon>
        <taxon>Metazoa</taxon>
        <taxon>Ecdysozoa</taxon>
        <taxon>Nematoda</taxon>
        <taxon>Chromadorea</taxon>
        <taxon>Rhabditida</taxon>
        <taxon>Tylenchina</taxon>
        <taxon>Panagrolaimomorpha</taxon>
        <taxon>Strongyloidoidea</taxon>
        <taxon>Strongyloididae</taxon>
        <taxon>Parastrongyloides</taxon>
    </lineage>
</organism>
<sequence length="228" mass="26112">MSEENRHVNRTSSLFNSPNDGDSDSNSFDPNDAKYLCCCGLLHSSTGVKIITILLDIALIFLLIRLIFDALEESKHEAQSLIFRCFIVGPHAISLTYAVWNENAGCMIPFMTLQIVGLFVGFLQVIALIYISITEVNTFHDVSVMYHIIVYTIIIILQIWFITIVISTWRYYCDKRQHGARTAYTNFTLIRPTPNLNNTNEEENCYELENMNVETISKVEIYDSESFL</sequence>
<evidence type="ECO:0000256" key="1">
    <source>
        <dbReference type="ARBA" id="ARBA00004127"/>
    </source>
</evidence>
<keyword evidence="4 6" id="KW-0472">Membrane</keyword>
<dbReference type="WBParaSite" id="PTRK_0001564900.1">
    <property type="protein sequence ID" value="PTRK_0001564900.1"/>
    <property type="gene ID" value="PTRK_0001564900"/>
</dbReference>
<dbReference type="PANTHER" id="PTHR12479">
    <property type="entry name" value="LYSOSOMAL-ASSOCIATED TRANSMEMBRANE PROTEIN"/>
    <property type="match status" value="1"/>
</dbReference>
<feature type="transmembrane region" description="Helical" evidence="6">
    <location>
        <begin position="145"/>
        <end position="172"/>
    </location>
</feature>
<feature type="region of interest" description="Disordered" evidence="5">
    <location>
        <begin position="1"/>
        <end position="26"/>
    </location>
</feature>
<dbReference type="Proteomes" id="UP000038045">
    <property type="component" value="Unplaced"/>
</dbReference>
<feature type="compositionally biased region" description="Low complexity" evidence="5">
    <location>
        <begin position="15"/>
        <end position="26"/>
    </location>
</feature>
<protein>
    <submittedName>
        <fullName evidence="8">Uncharacterized protein</fullName>
    </submittedName>
</protein>
<name>A0A0N5A203_PARTI</name>
<dbReference type="GO" id="GO:0005765">
    <property type="term" value="C:lysosomal membrane"/>
    <property type="evidence" value="ECO:0007669"/>
    <property type="project" value="TreeGrafter"/>
</dbReference>
<evidence type="ECO:0000256" key="6">
    <source>
        <dbReference type="SAM" id="Phobius"/>
    </source>
</evidence>
<evidence type="ECO:0000256" key="5">
    <source>
        <dbReference type="SAM" id="MobiDB-lite"/>
    </source>
</evidence>
<evidence type="ECO:0000256" key="3">
    <source>
        <dbReference type="ARBA" id="ARBA00022989"/>
    </source>
</evidence>
<evidence type="ECO:0000256" key="4">
    <source>
        <dbReference type="ARBA" id="ARBA00023136"/>
    </source>
</evidence>
<dbReference type="GO" id="GO:0012505">
    <property type="term" value="C:endomembrane system"/>
    <property type="evidence" value="ECO:0007669"/>
    <property type="project" value="UniProtKB-SubCell"/>
</dbReference>
<comment type="subcellular location">
    <subcellularLocation>
        <location evidence="1">Endomembrane system</location>
        <topology evidence="1">Multi-pass membrane protein</topology>
    </subcellularLocation>
</comment>
<evidence type="ECO:0000313" key="8">
    <source>
        <dbReference type="WBParaSite" id="PTRK_0001564900.1"/>
    </source>
</evidence>
<keyword evidence="7" id="KW-1185">Reference proteome</keyword>
<accession>A0A0N5A203</accession>
<feature type="transmembrane region" description="Helical" evidence="6">
    <location>
        <begin position="50"/>
        <end position="68"/>
    </location>
</feature>
<keyword evidence="3 6" id="KW-1133">Transmembrane helix</keyword>
<reference evidence="8" key="1">
    <citation type="submission" date="2017-02" db="UniProtKB">
        <authorList>
            <consortium name="WormBaseParasite"/>
        </authorList>
    </citation>
    <scope>IDENTIFICATION</scope>
</reference>